<protein>
    <submittedName>
        <fullName evidence="2">Uncharacterized protein</fullName>
    </submittedName>
</protein>
<feature type="region of interest" description="Disordered" evidence="1">
    <location>
        <begin position="34"/>
        <end position="139"/>
    </location>
</feature>
<keyword evidence="3" id="KW-1185">Reference proteome</keyword>
<feature type="compositionally biased region" description="Basic and acidic residues" evidence="1">
    <location>
        <begin position="406"/>
        <end position="423"/>
    </location>
</feature>
<dbReference type="Pfam" id="PF07679">
    <property type="entry name" value="I-set"/>
    <property type="match status" value="1"/>
</dbReference>
<organism evidence="2 3">
    <name type="scientific">Phlebotomus papatasi</name>
    <name type="common">Sandfly</name>
    <dbReference type="NCBI Taxonomy" id="29031"/>
    <lineage>
        <taxon>Eukaryota</taxon>
        <taxon>Metazoa</taxon>
        <taxon>Ecdysozoa</taxon>
        <taxon>Arthropoda</taxon>
        <taxon>Hexapoda</taxon>
        <taxon>Insecta</taxon>
        <taxon>Pterygota</taxon>
        <taxon>Neoptera</taxon>
        <taxon>Endopterygota</taxon>
        <taxon>Diptera</taxon>
        <taxon>Nematocera</taxon>
        <taxon>Psychodoidea</taxon>
        <taxon>Psychodidae</taxon>
        <taxon>Phlebotomus</taxon>
        <taxon>Phlebotomus</taxon>
    </lineage>
</organism>
<evidence type="ECO:0000313" key="3">
    <source>
        <dbReference type="Proteomes" id="UP000092462"/>
    </source>
</evidence>
<dbReference type="InterPro" id="IPR036179">
    <property type="entry name" value="Ig-like_dom_sf"/>
</dbReference>
<dbReference type="EMBL" id="AJVK01030348">
    <property type="status" value="NOT_ANNOTATED_CDS"/>
    <property type="molecule type" value="Genomic_DNA"/>
</dbReference>
<feature type="region of interest" description="Disordered" evidence="1">
    <location>
        <begin position="212"/>
        <end position="239"/>
    </location>
</feature>
<sequence length="513" mass="58835">MVYKQFTEYSTASLIKNISVTTTQYKYLDDNQLEPLPFKADPPQAKRPRIPPPPSPSKFIKGEFRESDYESDYEGRIAPIWRPTDSDSEPQYRPVRVNLTPTGRRSCISDGQRSPTPPSEFDRRPPQFEGTPRPKFEPIDKVHRVTETSYSHTTKQHHQPFVHKPTPVTSTRYFTGIAETSRRVVNMNQTTRVIKFDGGQKKSDFEQHLEPFPYAPTNGDTSPRPRVSLPPTPTKFVKGDFRESDYESEVDSARIRPLWTPNPLDSDEPQYRRVAPPHSTRSASCPRSYPTERVLTPMEFDTQPPLMPQYSAAGLSNEYKTQTLDRYSTKKTHQYSSRTQDDTHIRQSGTANDYGYPYVRMKDMGSSLKSKASQFMRDISSDINRPTATQKPILKKTTSIDNEPQAYREESRISQYERQRDMSQRTQTPVNYSREDKPKKPPSIITPLKDIAVVAGQTARFECIIQCEPHPDVVWSKNGVMIGRSLKHHIEFRNGVCRLTIPHAFTGESLVIT</sequence>
<accession>A0A1B0DBX3</accession>
<feature type="compositionally biased region" description="Basic and acidic residues" evidence="1">
    <location>
        <begin position="120"/>
        <end position="139"/>
    </location>
</feature>
<proteinExistence type="predicted"/>
<dbReference type="PROSITE" id="PS50835">
    <property type="entry name" value="IG_LIKE"/>
    <property type="match status" value="1"/>
</dbReference>
<dbReference type="PANTHER" id="PTHR47633">
    <property type="entry name" value="IMMUNOGLOBULIN"/>
    <property type="match status" value="1"/>
</dbReference>
<dbReference type="InterPro" id="IPR013783">
    <property type="entry name" value="Ig-like_fold"/>
</dbReference>
<reference evidence="2" key="1">
    <citation type="submission" date="2022-08" db="UniProtKB">
        <authorList>
            <consortium name="EnsemblMetazoa"/>
        </authorList>
    </citation>
    <scope>IDENTIFICATION</scope>
    <source>
        <strain evidence="2">Israel</strain>
    </source>
</reference>
<feature type="compositionally biased region" description="Polar residues" evidence="1">
    <location>
        <begin position="387"/>
        <end position="402"/>
    </location>
</feature>
<dbReference type="VEuPathDB" id="VectorBase:PPAI005312"/>
<dbReference type="AlphaFoldDB" id="A0A1B0DBX3"/>
<evidence type="ECO:0000256" key="1">
    <source>
        <dbReference type="SAM" id="MobiDB-lite"/>
    </source>
</evidence>
<dbReference type="VEuPathDB" id="VectorBase:PPAPM1_006878"/>
<dbReference type="InterPro" id="IPR013098">
    <property type="entry name" value="Ig_I-set"/>
</dbReference>
<feature type="compositionally biased region" description="Polar residues" evidence="1">
    <location>
        <begin position="99"/>
        <end position="114"/>
    </location>
</feature>
<feature type="region of interest" description="Disordered" evidence="1">
    <location>
        <begin position="327"/>
        <end position="349"/>
    </location>
</feature>
<dbReference type="Gene3D" id="2.60.40.10">
    <property type="entry name" value="Immunoglobulins"/>
    <property type="match status" value="1"/>
</dbReference>
<dbReference type="SUPFAM" id="SSF48726">
    <property type="entry name" value="Immunoglobulin"/>
    <property type="match status" value="1"/>
</dbReference>
<dbReference type="InterPro" id="IPR007110">
    <property type="entry name" value="Ig-like_dom"/>
</dbReference>
<name>A0A1B0DBX3_PHLPP</name>
<dbReference type="PANTHER" id="PTHR47633:SF4">
    <property type="entry name" value="MYOPALLADIN ISOFORM X1"/>
    <property type="match status" value="1"/>
</dbReference>
<dbReference type="EMBL" id="AJVK01030347">
    <property type="status" value="NOT_ANNOTATED_CDS"/>
    <property type="molecule type" value="Genomic_DNA"/>
</dbReference>
<feature type="region of interest" description="Disordered" evidence="1">
    <location>
        <begin position="387"/>
        <end position="444"/>
    </location>
</feature>
<feature type="region of interest" description="Disordered" evidence="1">
    <location>
        <begin position="257"/>
        <end position="289"/>
    </location>
</feature>
<evidence type="ECO:0000313" key="2">
    <source>
        <dbReference type="EnsemblMetazoa" id="PPAI005312-PA"/>
    </source>
</evidence>
<dbReference type="Proteomes" id="UP000092462">
    <property type="component" value="Unassembled WGS sequence"/>
</dbReference>
<dbReference type="EnsemblMetazoa" id="PPAI005312-RA">
    <property type="protein sequence ID" value="PPAI005312-PA"/>
    <property type="gene ID" value="PPAI005312"/>
</dbReference>